<evidence type="ECO:0000256" key="1">
    <source>
        <dbReference type="SAM" id="MobiDB-lite"/>
    </source>
</evidence>
<dbReference type="AlphaFoldDB" id="A0A379FZ74"/>
<protein>
    <submittedName>
        <fullName evidence="2">Uncharacterized protein</fullName>
    </submittedName>
</protein>
<reference evidence="2 3" key="1">
    <citation type="submission" date="2018-06" db="EMBL/GenBank/DDBJ databases">
        <authorList>
            <consortium name="Pathogen Informatics"/>
            <person name="Doyle S."/>
        </authorList>
    </citation>
    <scope>NUCLEOTIDE SEQUENCE [LARGE SCALE GENOMIC DNA]</scope>
    <source>
        <strain evidence="2 3">NCTC12026</strain>
    </source>
</reference>
<evidence type="ECO:0000313" key="3">
    <source>
        <dbReference type="Proteomes" id="UP000255129"/>
    </source>
</evidence>
<accession>A0A379FZ74</accession>
<organism evidence="2 3">
    <name type="scientific">Providencia rustigianii</name>
    <dbReference type="NCBI Taxonomy" id="158850"/>
    <lineage>
        <taxon>Bacteria</taxon>
        <taxon>Pseudomonadati</taxon>
        <taxon>Pseudomonadota</taxon>
        <taxon>Gammaproteobacteria</taxon>
        <taxon>Enterobacterales</taxon>
        <taxon>Morganellaceae</taxon>
        <taxon>Providencia</taxon>
    </lineage>
</organism>
<evidence type="ECO:0000313" key="2">
    <source>
        <dbReference type="EMBL" id="SUC34060.1"/>
    </source>
</evidence>
<feature type="compositionally biased region" description="Polar residues" evidence="1">
    <location>
        <begin position="1"/>
        <end position="18"/>
    </location>
</feature>
<sequence>MPIGSTALSNNRLVNSPSDPRKIADTSEMASQIASVHTAQNERVFPISEEMNNMISIAGDRNKLHQHNHIEQSLNIHKLLKSRYPEITRNMILSVICAGASGNLAQQEINYRPENNLVLLTLLKPEELSGISSLLDSAADLITTLYKMGEKNSHAKRVLSHEEKVFDKKIESALLKLGQGKLQVLAQRYQQQYVDPSIKQVLETYFSQDEIASHPIDSFLVSSLNYGCEQRAAGAIREYEQHKREAFVDKACQIHNMFLSLEEKIETIRPLKIKMDLGEPKAPSLPVSAPEEDTVDGRQYFPASAPKESLLPATTTHNENMYNTYNTSNYYTSPQEITSINNVKSAEVTSEKTVIEKVLVEKDSIEKAGLPSSFRSVLNVELCAPVVKSPARFTTTLDVPIIRHIQEVVTEAPTLVEEKQLGGSFANKYVRVSMNDPATGKVRHSWQLSGKETKPVTLSERGALTRDSSLQEAYSQNTDMKIQTQNTVFANRFEAVEVEDEVTGQIKKTWQLAETKTSKPVTLTEMGALTRDQVAKEKYDDNGKHFS</sequence>
<dbReference type="EMBL" id="UGUA01000002">
    <property type="protein sequence ID" value="SUC34060.1"/>
    <property type="molecule type" value="Genomic_DNA"/>
</dbReference>
<feature type="region of interest" description="Disordered" evidence="1">
    <location>
        <begin position="1"/>
        <end position="23"/>
    </location>
</feature>
<name>A0A379FZ74_9GAMM</name>
<gene>
    <name evidence="2" type="ORF">NCTC12026_00389</name>
</gene>
<proteinExistence type="predicted"/>
<dbReference type="Proteomes" id="UP000255129">
    <property type="component" value="Unassembled WGS sequence"/>
</dbReference>
<dbReference type="OrthoDB" id="6464557at2"/>
<dbReference type="RefSeq" id="WP_115163844.1">
    <property type="nucleotide sequence ID" value="NZ_UGUA01000002.1"/>
</dbReference>